<protein>
    <submittedName>
        <fullName evidence="1">Beta-amyrin synthase</fullName>
    </submittedName>
</protein>
<dbReference type="CDD" id="cd06222">
    <property type="entry name" value="RNase_H_like"/>
    <property type="match status" value="1"/>
</dbReference>
<dbReference type="AlphaFoldDB" id="A0A392PSI1"/>
<proteinExistence type="predicted"/>
<dbReference type="InterPro" id="IPR044730">
    <property type="entry name" value="RNase_H-like_dom_plant"/>
</dbReference>
<evidence type="ECO:0000313" key="1">
    <source>
        <dbReference type="EMBL" id="MCI14607.1"/>
    </source>
</evidence>
<reference evidence="1 2" key="1">
    <citation type="journal article" date="2018" name="Front. Plant Sci.">
        <title>Red Clover (Trifolium pratense) and Zigzag Clover (T. medium) - A Picture of Genomic Similarities and Differences.</title>
        <authorList>
            <person name="Dluhosova J."/>
            <person name="Istvanek J."/>
            <person name="Nedelnik J."/>
            <person name="Repkova J."/>
        </authorList>
    </citation>
    <scope>NUCLEOTIDE SEQUENCE [LARGE SCALE GENOMIC DNA]</scope>
    <source>
        <strain evidence="2">cv. 10/8</strain>
        <tissue evidence="1">Leaf</tissue>
    </source>
</reference>
<comment type="caution">
    <text evidence="1">The sequence shown here is derived from an EMBL/GenBank/DDBJ whole genome shotgun (WGS) entry which is preliminary data.</text>
</comment>
<sequence length="71" mass="7598">MASKESTSNHHELLIAWSPPMDPCVQFNCDGAVTNCGLNAACSGVLRNSYGKFIYGFSRNLGACTITLAEL</sequence>
<accession>A0A392PSI1</accession>
<name>A0A392PSI1_9FABA</name>
<dbReference type="EMBL" id="LXQA010093081">
    <property type="protein sequence ID" value="MCI14607.1"/>
    <property type="molecule type" value="Genomic_DNA"/>
</dbReference>
<organism evidence="1 2">
    <name type="scientific">Trifolium medium</name>
    <dbReference type="NCBI Taxonomy" id="97028"/>
    <lineage>
        <taxon>Eukaryota</taxon>
        <taxon>Viridiplantae</taxon>
        <taxon>Streptophyta</taxon>
        <taxon>Embryophyta</taxon>
        <taxon>Tracheophyta</taxon>
        <taxon>Spermatophyta</taxon>
        <taxon>Magnoliopsida</taxon>
        <taxon>eudicotyledons</taxon>
        <taxon>Gunneridae</taxon>
        <taxon>Pentapetalae</taxon>
        <taxon>rosids</taxon>
        <taxon>fabids</taxon>
        <taxon>Fabales</taxon>
        <taxon>Fabaceae</taxon>
        <taxon>Papilionoideae</taxon>
        <taxon>50 kb inversion clade</taxon>
        <taxon>NPAAA clade</taxon>
        <taxon>Hologalegina</taxon>
        <taxon>IRL clade</taxon>
        <taxon>Trifolieae</taxon>
        <taxon>Trifolium</taxon>
    </lineage>
</organism>
<evidence type="ECO:0000313" key="2">
    <source>
        <dbReference type="Proteomes" id="UP000265520"/>
    </source>
</evidence>
<dbReference type="Proteomes" id="UP000265520">
    <property type="component" value="Unassembled WGS sequence"/>
</dbReference>
<keyword evidence="2" id="KW-1185">Reference proteome</keyword>